<dbReference type="InterPro" id="IPR002501">
    <property type="entry name" value="PsdUridine_synth_N"/>
</dbReference>
<dbReference type="GO" id="GO:0009982">
    <property type="term" value="F:pseudouridine synthase activity"/>
    <property type="evidence" value="ECO:0007669"/>
    <property type="project" value="InterPro"/>
</dbReference>
<comment type="similarity">
    <text evidence="1">Belongs to the pseudouridine synthase TruB family.</text>
</comment>
<dbReference type="GO" id="GO:0003723">
    <property type="term" value="F:RNA binding"/>
    <property type="evidence" value="ECO:0007669"/>
    <property type="project" value="InterPro"/>
</dbReference>
<accession>A6JF37</accession>
<keyword evidence="2" id="KW-0732">Signal</keyword>
<dbReference type="Pfam" id="PF01509">
    <property type="entry name" value="TruB_N"/>
    <property type="match status" value="1"/>
</dbReference>
<name>A6JF37_RAT</name>
<evidence type="ECO:0000256" key="1">
    <source>
        <dbReference type="ARBA" id="ARBA00008999"/>
    </source>
</evidence>
<reference evidence="4 5" key="1">
    <citation type="submission" date="2005-09" db="EMBL/GenBank/DDBJ databases">
        <authorList>
            <person name="Mural R.J."/>
            <person name="Li P.W."/>
            <person name="Adams M.D."/>
            <person name="Amanatides P.G."/>
            <person name="Baden-Tillson H."/>
            <person name="Barnstead M."/>
            <person name="Chin S.H."/>
            <person name="Dew I."/>
            <person name="Evans C.A."/>
            <person name="Ferriera S."/>
            <person name="Flanigan M."/>
            <person name="Fosler C."/>
            <person name="Glodek A."/>
            <person name="Gu Z."/>
            <person name="Holt R.A."/>
            <person name="Jennings D."/>
            <person name="Kraft C.L."/>
            <person name="Lu F."/>
            <person name="Nguyen T."/>
            <person name="Nusskern D.R."/>
            <person name="Pfannkoch C.M."/>
            <person name="Sitter C."/>
            <person name="Sutton G.G."/>
            <person name="Venter J.C."/>
            <person name="Wang Z."/>
            <person name="Woodage T."/>
            <person name="Zheng X.H."/>
            <person name="Zhong F."/>
        </authorList>
    </citation>
    <scope>NUCLEOTIDE SEQUENCE [LARGE SCALE GENOMIC DNA]</scope>
    <source>
        <strain>BN</strain>
        <strain evidence="5">Sprague-Dawley</strain>
    </source>
</reference>
<dbReference type="InterPro" id="IPR020103">
    <property type="entry name" value="PsdUridine_synth_cat_dom_sf"/>
</dbReference>
<sequence>MEGQRTIHLFLVAQILCTGRATGFLNLDKPSNPSSCDVVAWIQQILRVEKTGYSGTLDSKETGCLIVCIERAIRLLKSQHRAGKVYVGIVWLHKAIEEGTQLSRALE</sequence>
<dbReference type="Gene3D" id="3.30.2350.10">
    <property type="entry name" value="Pseudouridine synthase"/>
    <property type="match status" value="1"/>
</dbReference>
<proteinExistence type="inferred from homology"/>
<dbReference type="EMBL" id="CH473983">
    <property type="protein sequence ID" value="EDM00423.1"/>
    <property type="molecule type" value="Genomic_DNA"/>
</dbReference>
<protein>
    <submittedName>
        <fullName evidence="4">RCG37748</fullName>
    </submittedName>
</protein>
<dbReference type="PANTHER" id="PTHR23127:SF0">
    <property type="entry name" value="H_ACA RIBONUCLEOPROTEIN COMPLEX SUBUNIT DKC1"/>
    <property type="match status" value="1"/>
</dbReference>
<feature type="domain" description="Pseudouridine synthase II N-terminal" evidence="3">
    <location>
        <begin position="44"/>
        <end position="98"/>
    </location>
</feature>
<evidence type="ECO:0000259" key="3">
    <source>
        <dbReference type="Pfam" id="PF01509"/>
    </source>
</evidence>
<dbReference type="SUPFAM" id="SSF55120">
    <property type="entry name" value="Pseudouridine synthase"/>
    <property type="match status" value="1"/>
</dbReference>
<dbReference type="GO" id="GO:0006396">
    <property type="term" value="P:RNA processing"/>
    <property type="evidence" value="ECO:0007669"/>
    <property type="project" value="InterPro"/>
</dbReference>
<dbReference type="Proteomes" id="UP000234681">
    <property type="component" value="Chromosome 3"/>
</dbReference>
<dbReference type="PANTHER" id="PTHR23127">
    <property type="entry name" value="CENTROMERE/MICROTUBULE BINDING PROTEIN CBF5"/>
    <property type="match status" value="1"/>
</dbReference>
<dbReference type="InterPro" id="IPR004802">
    <property type="entry name" value="tRNA_PsdUridine_synth_B_fam"/>
</dbReference>
<evidence type="ECO:0000313" key="5">
    <source>
        <dbReference type="Proteomes" id="UP000234681"/>
    </source>
</evidence>
<feature type="chain" id="PRO_5039949561" evidence="2">
    <location>
        <begin position="24"/>
        <end position="107"/>
    </location>
</feature>
<evidence type="ECO:0000256" key="2">
    <source>
        <dbReference type="SAM" id="SignalP"/>
    </source>
</evidence>
<organism evidence="4 5">
    <name type="scientific">Rattus norvegicus</name>
    <name type="common">Rat</name>
    <dbReference type="NCBI Taxonomy" id="10116"/>
    <lineage>
        <taxon>Eukaryota</taxon>
        <taxon>Metazoa</taxon>
        <taxon>Chordata</taxon>
        <taxon>Craniata</taxon>
        <taxon>Vertebrata</taxon>
        <taxon>Euteleostomi</taxon>
        <taxon>Mammalia</taxon>
        <taxon>Eutheria</taxon>
        <taxon>Euarchontoglires</taxon>
        <taxon>Glires</taxon>
        <taxon>Rodentia</taxon>
        <taxon>Myomorpha</taxon>
        <taxon>Muroidea</taxon>
        <taxon>Muridae</taxon>
        <taxon>Murinae</taxon>
        <taxon>Rattus</taxon>
    </lineage>
</organism>
<dbReference type="GO" id="GO:0001522">
    <property type="term" value="P:pseudouridine synthesis"/>
    <property type="evidence" value="ECO:0007669"/>
    <property type="project" value="InterPro"/>
</dbReference>
<evidence type="ECO:0000313" key="4">
    <source>
        <dbReference type="EMBL" id="EDM00423.1"/>
    </source>
</evidence>
<feature type="signal peptide" evidence="2">
    <location>
        <begin position="1"/>
        <end position="23"/>
    </location>
</feature>
<dbReference type="AlphaFoldDB" id="A6JF37"/>
<gene>
    <name evidence="4" type="ORF">rCG_37748</name>
</gene>